<keyword evidence="7" id="KW-1185">Reference proteome</keyword>
<evidence type="ECO:0000256" key="2">
    <source>
        <dbReference type="ARBA" id="ARBA00023136"/>
    </source>
</evidence>
<evidence type="ECO:0000256" key="3">
    <source>
        <dbReference type="ARBA" id="ARBA00023237"/>
    </source>
</evidence>
<dbReference type="PROSITE" id="PS51123">
    <property type="entry name" value="OMPA_2"/>
    <property type="match status" value="1"/>
</dbReference>
<dbReference type="RefSeq" id="WP_377282493.1">
    <property type="nucleotide sequence ID" value="NZ_JBHRSI010000007.1"/>
</dbReference>
<dbReference type="Gene3D" id="3.30.1330.60">
    <property type="entry name" value="OmpA-like domain"/>
    <property type="match status" value="1"/>
</dbReference>
<comment type="subcellular location">
    <subcellularLocation>
        <location evidence="1">Cell outer membrane</location>
    </subcellularLocation>
</comment>
<dbReference type="EMBL" id="JBHUEY010000001">
    <property type="protein sequence ID" value="MFD1782983.1"/>
    <property type="molecule type" value="Genomic_DNA"/>
</dbReference>
<dbReference type="PANTHER" id="PTHR30329">
    <property type="entry name" value="STATOR ELEMENT OF FLAGELLAR MOTOR COMPLEX"/>
    <property type="match status" value="1"/>
</dbReference>
<dbReference type="InterPro" id="IPR036737">
    <property type="entry name" value="OmpA-like_sf"/>
</dbReference>
<dbReference type="Pfam" id="PF00691">
    <property type="entry name" value="OmpA"/>
    <property type="match status" value="1"/>
</dbReference>
<protein>
    <submittedName>
        <fullName evidence="6">OmpA family protein</fullName>
    </submittedName>
</protein>
<sequence>MKTNQLVMAVAVAAALAGCAGLGGRERLVKAPPRCVETAVQIYFQPGSHELTDEGRTVLAQAASETAGCEIERVVVMGLADAEGAPAANLELSKRRAQTVTAALAAVKLPAAEFRLAAAGEQGAVTAAGAEPLRRRVDVILQMRPPK</sequence>
<keyword evidence="2 4" id="KW-0472">Membrane</keyword>
<evidence type="ECO:0000313" key="7">
    <source>
        <dbReference type="Proteomes" id="UP001597237"/>
    </source>
</evidence>
<gene>
    <name evidence="6" type="ORF">ACFSC0_06220</name>
</gene>
<name>A0ABW4MZI0_9CAUL</name>
<dbReference type="PROSITE" id="PS51257">
    <property type="entry name" value="PROKAR_LIPOPROTEIN"/>
    <property type="match status" value="1"/>
</dbReference>
<evidence type="ECO:0000313" key="6">
    <source>
        <dbReference type="EMBL" id="MFD1782983.1"/>
    </source>
</evidence>
<dbReference type="InterPro" id="IPR006665">
    <property type="entry name" value="OmpA-like"/>
</dbReference>
<reference evidence="7" key="1">
    <citation type="journal article" date="2019" name="Int. J. Syst. Evol. Microbiol.">
        <title>The Global Catalogue of Microorganisms (GCM) 10K type strain sequencing project: providing services to taxonomists for standard genome sequencing and annotation.</title>
        <authorList>
            <consortium name="The Broad Institute Genomics Platform"/>
            <consortium name="The Broad Institute Genome Sequencing Center for Infectious Disease"/>
            <person name="Wu L."/>
            <person name="Ma J."/>
        </authorList>
    </citation>
    <scope>NUCLEOTIDE SEQUENCE [LARGE SCALE GENOMIC DNA]</scope>
    <source>
        <strain evidence="7">DFY28</strain>
    </source>
</reference>
<evidence type="ECO:0000259" key="5">
    <source>
        <dbReference type="PROSITE" id="PS51123"/>
    </source>
</evidence>
<dbReference type="InterPro" id="IPR006664">
    <property type="entry name" value="OMP_bac"/>
</dbReference>
<dbReference type="Proteomes" id="UP001597237">
    <property type="component" value="Unassembled WGS sequence"/>
</dbReference>
<dbReference type="InterPro" id="IPR050330">
    <property type="entry name" value="Bact_OuterMem_StrucFunc"/>
</dbReference>
<proteinExistence type="predicted"/>
<accession>A0ABW4MZI0</accession>
<comment type="caution">
    <text evidence="6">The sequence shown here is derived from an EMBL/GenBank/DDBJ whole genome shotgun (WGS) entry which is preliminary data.</text>
</comment>
<organism evidence="6 7">
    <name type="scientific">Phenylobacterium terrae</name>
    <dbReference type="NCBI Taxonomy" id="2665495"/>
    <lineage>
        <taxon>Bacteria</taxon>
        <taxon>Pseudomonadati</taxon>
        <taxon>Pseudomonadota</taxon>
        <taxon>Alphaproteobacteria</taxon>
        <taxon>Caulobacterales</taxon>
        <taxon>Caulobacteraceae</taxon>
        <taxon>Phenylobacterium</taxon>
    </lineage>
</organism>
<evidence type="ECO:0000256" key="4">
    <source>
        <dbReference type="PROSITE-ProRule" id="PRU00473"/>
    </source>
</evidence>
<evidence type="ECO:0000256" key="1">
    <source>
        <dbReference type="ARBA" id="ARBA00004442"/>
    </source>
</evidence>
<dbReference type="PRINTS" id="PR01021">
    <property type="entry name" value="OMPADOMAIN"/>
</dbReference>
<dbReference type="CDD" id="cd07185">
    <property type="entry name" value="OmpA_C-like"/>
    <property type="match status" value="1"/>
</dbReference>
<dbReference type="SUPFAM" id="SSF103088">
    <property type="entry name" value="OmpA-like"/>
    <property type="match status" value="1"/>
</dbReference>
<keyword evidence="3" id="KW-0998">Cell outer membrane</keyword>
<dbReference type="PANTHER" id="PTHR30329:SF21">
    <property type="entry name" value="LIPOPROTEIN YIAD-RELATED"/>
    <property type="match status" value="1"/>
</dbReference>
<feature type="domain" description="OmpA-like" evidence="5">
    <location>
        <begin position="31"/>
        <end position="145"/>
    </location>
</feature>